<comment type="caution">
    <text evidence="2">The sequence shown here is derived from an EMBL/GenBank/DDBJ whole genome shotgun (WGS) entry which is preliminary data.</text>
</comment>
<dbReference type="Proteomes" id="UP000821866">
    <property type="component" value="Unassembled WGS sequence"/>
</dbReference>
<evidence type="ECO:0000313" key="2">
    <source>
        <dbReference type="EMBL" id="KAH8025486.1"/>
    </source>
</evidence>
<sequence>MWILTNGVNIGIAKEIGSRVNDELVQRQIMRCHRHPHTDFEKMPPLCLLGIVREDLLTCADKFEANKESNKHMKNPSDEASSLKRMADRRVNDPRHHETSTPYLKT</sequence>
<feature type="region of interest" description="Disordered" evidence="1">
    <location>
        <begin position="65"/>
        <end position="106"/>
    </location>
</feature>
<evidence type="ECO:0000256" key="1">
    <source>
        <dbReference type="SAM" id="MobiDB-lite"/>
    </source>
</evidence>
<dbReference type="EMBL" id="JABSTU010000007">
    <property type="protein sequence ID" value="KAH8025486.1"/>
    <property type="molecule type" value="Genomic_DNA"/>
</dbReference>
<gene>
    <name evidence="2" type="ORF">HPB51_008401</name>
</gene>
<dbReference type="AlphaFoldDB" id="A0A9J6DU51"/>
<reference evidence="2" key="2">
    <citation type="submission" date="2021-09" db="EMBL/GenBank/DDBJ databases">
        <authorList>
            <person name="Jia N."/>
            <person name="Wang J."/>
            <person name="Shi W."/>
            <person name="Du L."/>
            <person name="Sun Y."/>
            <person name="Zhan W."/>
            <person name="Jiang J."/>
            <person name="Wang Q."/>
            <person name="Zhang B."/>
            <person name="Ji P."/>
            <person name="Sakyi L.B."/>
            <person name="Cui X."/>
            <person name="Yuan T."/>
            <person name="Jiang B."/>
            <person name="Yang W."/>
            <person name="Lam T.T.-Y."/>
            <person name="Chang Q."/>
            <person name="Ding S."/>
            <person name="Wang X."/>
            <person name="Zhu J."/>
            <person name="Ruan X."/>
            <person name="Zhao L."/>
            <person name="Wei J."/>
            <person name="Que T."/>
            <person name="Du C."/>
            <person name="Cheng J."/>
            <person name="Dai P."/>
            <person name="Han X."/>
            <person name="Huang E."/>
            <person name="Gao Y."/>
            <person name="Liu J."/>
            <person name="Shao H."/>
            <person name="Ye R."/>
            <person name="Li L."/>
            <person name="Wei W."/>
            <person name="Wang X."/>
            <person name="Wang C."/>
            <person name="Huo Q."/>
            <person name="Li W."/>
            <person name="Guo W."/>
            <person name="Chen H."/>
            <person name="Chen S."/>
            <person name="Zhou L."/>
            <person name="Zhou L."/>
            <person name="Ni X."/>
            <person name="Tian J."/>
            <person name="Zhou Y."/>
            <person name="Sheng Y."/>
            <person name="Liu T."/>
            <person name="Pan Y."/>
            <person name="Xia L."/>
            <person name="Li J."/>
            <person name="Zhao F."/>
            <person name="Cao W."/>
        </authorList>
    </citation>
    <scope>NUCLEOTIDE SEQUENCE</scope>
    <source>
        <strain evidence="2">Rmic-2018</strain>
        <tissue evidence="2">Larvae</tissue>
    </source>
</reference>
<name>A0A9J6DU51_RHIMP</name>
<proteinExistence type="predicted"/>
<evidence type="ECO:0000313" key="3">
    <source>
        <dbReference type="Proteomes" id="UP000821866"/>
    </source>
</evidence>
<keyword evidence="3" id="KW-1185">Reference proteome</keyword>
<reference evidence="2" key="1">
    <citation type="journal article" date="2020" name="Cell">
        <title>Large-Scale Comparative Analyses of Tick Genomes Elucidate Their Genetic Diversity and Vector Capacities.</title>
        <authorList>
            <consortium name="Tick Genome and Microbiome Consortium (TIGMIC)"/>
            <person name="Jia N."/>
            <person name="Wang J."/>
            <person name="Shi W."/>
            <person name="Du L."/>
            <person name="Sun Y."/>
            <person name="Zhan W."/>
            <person name="Jiang J.F."/>
            <person name="Wang Q."/>
            <person name="Zhang B."/>
            <person name="Ji P."/>
            <person name="Bell-Sakyi L."/>
            <person name="Cui X.M."/>
            <person name="Yuan T.T."/>
            <person name="Jiang B.G."/>
            <person name="Yang W.F."/>
            <person name="Lam T.T."/>
            <person name="Chang Q.C."/>
            <person name="Ding S.J."/>
            <person name="Wang X.J."/>
            <person name="Zhu J.G."/>
            <person name="Ruan X.D."/>
            <person name="Zhao L."/>
            <person name="Wei J.T."/>
            <person name="Ye R.Z."/>
            <person name="Que T.C."/>
            <person name="Du C.H."/>
            <person name="Zhou Y.H."/>
            <person name="Cheng J.X."/>
            <person name="Dai P.F."/>
            <person name="Guo W.B."/>
            <person name="Han X.H."/>
            <person name="Huang E.J."/>
            <person name="Li L.F."/>
            <person name="Wei W."/>
            <person name="Gao Y.C."/>
            <person name="Liu J.Z."/>
            <person name="Shao H.Z."/>
            <person name="Wang X."/>
            <person name="Wang C.C."/>
            <person name="Yang T.C."/>
            <person name="Huo Q.B."/>
            <person name="Li W."/>
            <person name="Chen H.Y."/>
            <person name="Chen S.E."/>
            <person name="Zhou L.G."/>
            <person name="Ni X.B."/>
            <person name="Tian J.H."/>
            <person name="Sheng Y."/>
            <person name="Liu T."/>
            <person name="Pan Y.S."/>
            <person name="Xia L.Y."/>
            <person name="Li J."/>
            <person name="Zhao F."/>
            <person name="Cao W.C."/>
        </authorList>
    </citation>
    <scope>NUCLEOTIDE SEQUENCE</scope>
    <source>
        <strain evidence="2">Rmic-2018</strain>
    </source>
</reference>
<dbReference type="VEuPathDB" id="VectorBase:LOC119168401"/>
<feature type="compositionally biased region" description="Basic and acidic residues" evidence="1">
    <location>
        <begin position="65"/>
        <end position="99"/>
    </location>
</feature>
<protein>
    <submittedName>
        <fullName evidence="2">Uncharacterized protein</fullName>
    </submittedName>
</protein>
<organism evidence="2 3">
    <name type="scientific">Rhipicephalus microplus</name>
    <name type="common">Cattle tick</name>
    <name type="synonym">Boophilus microplus</name>
    <dbReference type="NCBI Taxonomy" id="6941"/>
    <lineage>
        <taxon>Eukaryota</taxon>
        <taxon>Metazoa</taxon>
        <taxon>Ecdysozoa</taxon>
        <taxon>Arthropoda</taxon>
        <taxon>Chelicerata</taxon>
        <taxon>Arachnida</taxon>
        <taxon>Acari</taxon>
        <taxon>Parasitiformes</taxon>
        <taxon>Ixodida</taxon>
        <taxon>Ixodoidea</taxon>
        <taxon>Ixodidae</taxon>
        <taxon>Rhipicephalinae</taxon>
        <taxon>Rhipicephalus</taxon>
        <taxon>Boophilus</taxon>
    </lineage>
</organism>
<accession>A0A9J6DU51</accession>